<gene>
    <name evidence="1" type="ORF">Athens101428_606</name>
</gene>
<protein>
    <submittedName>
        <fullName evidence="1">Uncharacterized protein</fullName>
    </submittedName>
</protein>
<organism evidence="1 2">
    <name type="scientific">Candidatus Berkelbacteria bacterium Athens1014_28</name>
    <dbReference type="NCBI Taxonomy" id="2017145"/>
    <lineage>
        <taxon>Bacteria</taxon>
        <taxon>Candidatus Berkelbacteria</taxon>
    </lineage>
</organism>
<dbReference type="Proteomes" id="UP000316495">
    <property type="component" value="Unassembled WGS sequence"/>
</dbReference>
<dbReference type="AlphaFoldDB" id="A0A554LL78"/>
<proteinExistence type="predicted"/>
<evidence type="ECO:0000313" key="1">
    <source>
        <dbReference type="EMBL" id="TSC93626.1"/>
    </source>
</evidence>
<dbReference type="EMBL" id="VMGN01000036">
    <property type="protein sequence ID" value="TSC93626.1"/>
    <property type="molecule type" value="Genomic_DNA"/>
</dbReference>
<accession>A0A554LL78</accession>
<sequence>MSAPIQPPFYICGFASLEKPIRSPSDRKINSRLTFYQHPFSFGFSPDGAMKFDSYEYAFHYLTSSPDLKNSDYDYNVIDSTGRAIGGDGAIVEFFRT</sequence>
<reference evidence="1 2" key="1">
    <citation type="submission" date="2017-07" db="EMBL/GenBank/DDBJ databases">
        <title>Mechanisms for carbon and nitrogen cycling indicate functional differentiation within the Candidate Phyla Radiation.</title>
        <authorList>
            <person name="Danczak R.E."/>
            <person name="Johnston M.D."/>
            <person name="Kenah C."/>
            <person name="Slattery M."/>
            <person name="Wrighton K.C."/>
            <person name="Wilkins M.J."/>
        </authorList>
    </citation>
    <scope>NUCLEOTIDE SEQUENCE [LARGE SCALE GENOMIC DNA]</scope>
    <source>
        <strain evidence="1">Athens1014_28</strain>
    </source>
</reference>
<comment type="caution">
    <text evidence="1">The sequence shown here is derived from an EMBL/GenBank/DDBJ whole genome shotgun (WGS) entry which is preliminary data.</text>
</comment>
<evidence type="ECO:0000313" key="2">
    <source>
        <dbReference type="Proteomes" id="UP000316495"/>
    </source>
</evidence>
<name>A0A554LL78_9BACT</name>